<dbReference type="GO" id="GO:0097730">
    <property type="term" value="C:non-motile cilium"/>
    <property type="evidence" value="ECO:0007669"/>
    <property type="project" value="TreeGrafter"/>
</dbReference>
<keyword evidence="2" id="KW-0812">Transmembrane</keyword>
<evidence type="ECO:0000259" key="3">
    <source>
        <dbReference type="Pfam" id="PF21049"/>
    </source>
</evidence>
<organism evidence="4 5">
    <name type="scientific">Pocillopora damicornis</name>
    <name type="common">Cauliflower coral</name>
    <name type="synonym">Millepora damicornis</name>
    <dbReference type="NCBI Taxonomy" id="46731"/>
    <lineage>
        <taxon>Eukaryota</taxon>
        <taxon>Metazoa</taxon>
        <taxon>Cnidaria</taxon>
        <taxon>Anthozoa</taxon>
        <taxon>Hexacorallia</taxon>
        <taxon>Scleractinia</taxon>
        <taxon>Astrocoeniina</taxon>
        <taxon>Pocilloporidae</taxon>
        <taxon>Pocillopora</taxon>
    </lineage>
</organism>
<name>A0A3M6TLX6_POCDA</name>
<feature type="compositionally biased region" description="Basic residues" evidence="1">
    <location>
        <begin position="119"/>
        <end position="143"/>
    </location>
</feature>
<dbReference type="SUPFAM" id="SSF48371">
    <property type="entry name" value="ARM repeat"/>
    <property type="match status" value="1"/>
</dbReference>
<keyword evidence="2" id="KW-0472">Membrane</keyword>
<dbReference type="AlphaFoldDB" id="A0A3M6TLX6"/>
<dbReference type="Gene3D" id="1.25.10.10">
    <property type="entry name" value="Leucine-rich Repeat Variant"/>
    <property type="match status" value="1"/>
</dbReference>
<feature type="compositionally biased region" description="Basic and acidic residues" evidence="1">
    <location>
        <begin position="175"/>
        <end position="186"/>
    </location>
</feature>
<evidence type="ECO:0000313" key="4">
    <source>
        <dbReference type="EMBL" id="RMX42301.1"/>
    </source>
</evidence>
<dbReference type="InterPro" id="IPR011989">
    <property type="entry name" value="ARM-like"/>
</dbReference>
<dbReference type="InterPro" id="IPR048733">
    <property type="entry name" value="CFA69_ARM_dom"/>
</dbReference>
<accession>A0A3M6TLX6</accession>
<evidence type="ECO:0000256" key="1">
    <source>
        <dbReference type="SAM" id="MobiDB-lite"/>
    </source>
</evidence>
<protein>
    <recommendedName>
        <fullName evidence="3">Cilia- and flagella-associated protein 69 ARM repeats domain-containing protein</fullName>
    </recommendedName>
</protein>
<evidence type="ECO:0000313" key="5">
    <source>
        <dbReference type="Proteomes" id="UP000275408"/>
    </source>
</evidence>
<dbReference type="EMBL" id="RCHS01003379">
    <property type="protein sequence ID" value="RMX42301.1"/>
    <property type="molecule type" value="Genomic_DNA"/>
</dbReference>
<evidence type="ECO:0000256" key="2">
    <source>
        <dbReference type="SAM" id="Phobius"/>
    </source>
</evidence>
<dbReference type="PANTHER" id="PTHR14716:SF0">
    <property type="entry name" value="CILIA- AND FLAGELLA-ASSOCIATED PROTEIN 69"/>
    <property type="match status" value="1"/>
</dbReference>
<feature type="transmembrane region" description="Helical" evidence="2">
    <location>
        <begin position="37"/>
        <end position="61"/>
    </location>
</feature>
<dbReference type="GO" id="GO:1902093">
    <property type="term" value="P:positive regulation of flagellated sperm motility"/>
    <property type="evidence" value="ECO:0007669"/>
    <property type="project" value="TreeGrafter"/>
</dbReference>
<keyword evidence="5" id="KW-1185">Reference proteome</keyword>
<reference evidence="4 5" key="1">
    <citation type="journal article" date="2018" name="Sci. Rep.">
        <title>Comparative analysis of the Pocillopora damicornis genome highlights role of immune system in coral evolution.</title>
        <authorList>
            <person name="Cunning R."/>
            <person name="Bay R.A."/>
            <person name="Gillette P."/>
            <person name="Baker A.C."/>
            <person name="Traylor-Knowles N."/>
        </authorList>
    </citation>
    <scope>NUCLEOTIDE SEQUENCE [LARGE SCALE GENOMIC DNA]</scope>
    <source>
        <strain evidence="4">RSMAS</strain>
        <tissue evidence="4">Whole animal</tissue>
    </source>
</reference>
<dbReference type="PANTHER" id="PTHR14716">
    <property type="entry name" value="CILIA- AND FLAGELLA-ASSOCIATED PROTEIN 69"/>
    <property type="match status" value="1"/>
</dbReference>
<feature type="domain" description="Cilia- and flagella-associated protein 69 ARM repeats" evidence="3">
    <location>
        <begin position="366"/>
        <end position="684"/>
    </location>
</feature>
<dbReference type="Proteomes" id="UP000275408">
    <property type="component" value="Unassembled WGS sequence"/>
</dbReference>
<dbReference type="STRING" id="46731.A0A3M6TLX6"/>
<gene>
    <name evidence="4" type="ORF">pdam_00009873</name>
</gene>
<dbReference type="GO" id="GO:0097225">
    <property type="term" value="C:sperm midpiece"/>
    <property type="evidence" value="ECO:0007669"/>
    <property type="project" value="TreeGrafter"/>
</dbReference>
<proteinExistence type="predicted"/>
<sequence>MGDKHRRIFYRDDFPDSVRESRSYALRNKIVFSFPQFISTAAMTHTIYLGFLCISLVLVVLCETSAKKSIREETQKEKKVHLKDIFSGRMKRQLEELCQQSPAGCIMQSEFSEDSTQNGKRKRKKSKKEKKHGSRGRKNKRKMSTSSEINQETDETCPYVDPPTDDEDYEEDDGSDKPFLKERSSDDSSHASAIINLLTELGHTMKINNVTAQLQLGESLLRFYTDQSLENQSFEGYQASSLSYNITLVERSGVARALVESLEQVEDLNARLEIMKVLQCYSTSALNCDDMLSVGAAGLLCSGINIPDPSDRVVFRTVEILWNLLEFGSKQEVVRQLNCKECISALRDAFVRQIKDGYSLADKQLSHHDLVRNLKLYQTHEDFEFKKLLMSTLVLLSADSGSSQIFCEGRVILSLFSFVRANDNSSTVEWSPAQFEELQLQALDTLSTVAPLCLDDYMTCQTDYGGHGNSFHGSGGRGNKRAQMRYCLRLMRSMVSVGDDGLNQDLVDQGAINQIIGILLNASTSPDDNDAIDIEMQCDMLFLVASLCEGDTHRKELFGAQGVQVLVEYLKRDPNKINSPLGHHQLLLSAVDSVWSAVLGCYITEQLFLENDGVFHLMDLLEICPLTMQNLVLGCLVDLCENSKALAHVQSWRGKKQITAGKLLVELWKKEEANMGVARDKIGKDKLIQAQRNQELIEEEEYYESIKESHRQEEKAYKDFCDYVDRTSDYAVLKAAKEKQLSTIEASRLQGRVYSGEISHDTLQEDLNTTTFCGRRVEIESTPLDITRTITSATTADEEKETLVVAVSERKDQGDVLS</sequence>
<dbReference type="OrthoDB" id="10417170at2759"/>
<dbReference type="Pfam" id="PF21049">
    <property type="entry name" value="CFA69_ARM_rpt"/>
    <property type="match status" value="1"/>
</dbReference>
<feature type="compositionally biased region" description="Acidic residues" evidence="1">
    <location>
        <begin position="163"/>
        <end position="174"/>
    </location>
</feature>
<dbReference type="InterPro" id="IPR016024">
    <property type="entry name" value="ARM-type_fold"/>
</dbReference>
<dbReference type="InterPro" id="IPR048732">
    <property type="entry name" value="CFA69"/>
</dbReference>
<feature type="region of interest" description="Disordered" evidence="1">
    <location>
        <begin position="109"/>
        <end position="186"/>
    </location>
</feature>
<keyword evidence="2" id="KW-1133">Transmembrane helix</keyword>
<comment type="caution">
    <text evidence="4">The sequence shown here is derived from an EMBL/GenBank/DDBJ whole genome shotgun (WGS) entry which is preliminary data.</text>
</comment>